<evidence type="ECO:0000313" key="1">
    <source>
        <dbReference type="EMBL" id="EEB33994.1"/>
    </source>
</evidence>
<dbReference type="eggNOG" id="COG4381">
    <property type="taxonomic scope" value="Bacteria"/>
</dbReference>
<dbReference type="RefSeq" id="WP_006005526.1">
    <property type="nucleotide sequence ID" value="NZ_DS996355.1"/>
</dbReference>
<comment type="caution">
    <text evidence="1">The sequence shown here is derived from an EMBL/GenBank/DDBJ whole genome shotgun (WGS) entry which is preliminary data.</text>
</comment>
<organism evidence="1 2">
    <name type="scientific">Desulfovibrio piger ATCC 29098</name>
    <dbReference type="NCBI Taxonomy" id="411464"/>
    <lineage>
        <taxon>Bacteria</taxon>
        <taxon>Pseudomonadati</taxon>
        <taxon>Thermodesulfobacteriota</taxon>
        <taxon>Desulfovibrionia</taxon>
        <taxon>Desulfovibrionales</taxon>
        <taxon>Desulfovibrionaceae</taxon>
        <taxon>Desulfovibrio</taxon>
    </lineage>
</organism>
<proteinExistence type="predicted"/>
<dbReference type="Pfam" id="PF07409">
    <property type="entry name" value="GP46"/>
    <property type="match status" value="1"/>
</dbReference>
<evidence type="ECO:0008006" key="3">
    <source>
        <dbReference type="Google" id="ProtNLM"/>
    </source>
</evidence>
<dbReference type="OrthoDB" id="6689897at2"/>
<dbReference type="EMBL" id="ABXU01000028">
    <property type="protein sequence ID" value="EEB33994.1"/>
    <property type="molecule type" value="Genomic_DNA"/>
</dbReference>
<reference evidence="1 2" key="2">
    <citation type="submission" date="2008-10" db="EMBL/GenBank/DDBJ databases">
        <authorList>
            <person name="Fulton L."/>
            <person name="Clifton S."/>
            <person name="Fulton B."/>
            <person name="Xu J."/>
            <person name="Minx P."/>
            <person name="Pepin K.H."/>
            <person name="Johnson M."/>
            <person name="Bhonagiri V."/>
            <person name="Nash W.E."/>
            <person name="Mardis E.R."/>
            <person name="Wilson R.K."/>
        </authorList>
    </citation>
    <scope>NUCLEOTIDE SEQUENCE [LARGE SCALE GENOMIC DNA]</scope>
    <source>
        <strain evidence="1 2">ATCC 29098</strain>
    </source>
</reference>
<reference evidence="1 2" key="1">
    <citation type="submission" date="2008-10" db="EMBL/GenBank/DDBJ databases">
        <title>Draft genome sequence of Desulvovibrio piger (ATCC 29098).</title>
        <authorList>
            <person name="Sudarsanam P."/>
            <person name="Ley R."/>
            <person name="Guruge J."/>
            <person name="Turnbaugh P.J."/>
            <person name="Mahowald M."/>
            <person name="Liep D."/>
            <person name="Gordon J."/>
        </authorList>
    </citation>
    <scope>NUCLEOTIDE SEQUENCE [LARGE SCALE GENOMIC DNA]</scope>
    <source>
        <strain evidence="1 2">ATCC 29098</strain>
    </source>
</reference>
<name>B6WSQ0_9BACT</name>
<dbReference type="Proteomes" id="UP000003676">
    <property type="component" value="Unassembled WGS sequence"/>
</dbReference>
<dbReference type="AlphaFoldDB" id="B6WSQ0"/>
<dbReference type="InterPro" id="IPR010877">
    <property type="entry name" value="Phage_Mu_Gp46"/>
</dbReference>
<accession>B6WSQ0</accession>
<dbReference type="Gene3D" id="3.10.450.40">
    <property type="match status" value="1"/>
</dbReference>
<sequence>MDTWIDPATGDYTGARISRLENAVYLRLMTPLGSWWADPSLGSRLHELAREKDVPRISLLARQYAEQALQGLLDDGRARAVEVSAAQPHDGRCLLHVVVTDATGQRYSYEHFVPVGA</sequence>
<dbReference type="HOGENOM" id="CLU_144087_0_0_7"/>
<protein>
    <recommendedName>
        <fullName evidence="3">Phage protein GP46</fullName>
    </recommendedName>
</protein>
<gene>
    <name evidence="1" type="ORF">DESPIG_01102</name>
</gene>
<dbReference type="SUPFAM" id="SSF160719">
    <property type="entry name" value="gpW/gp25-like"/>
    <property type="match status" value="1"/>
</dbReference>
<evidence type="ECO:0000313" key="2">
    <source>
        <dbReference type="Proteomes" id="UP000003676"/>
    </source>
</evidence>